<gene>
    <name evidence="7" type="ORF">WJX75_004708</name>
</gene>
<dbReference type="SMART" id="SM00744">
    <property type="entry name" value="RINGv"/>
    <property type="match status" value="1"/>
</dbReference>
<reference evidence="7 8" key="1">
    <citation type="journal article" date="2024" name="Nat. Commun.">
        <title>Phylogenomics reveals the evolutionary origins of lichenization in chlorophyte algae.</title>
        <authorList>
            <person name="Puginier C."/>
            <person name="Libourel C."/>
            <person name="Otte J."/>
            <person name="Skaloud P."/>
            <person name="Haon M."/>
            <person name="Grisel S."/>
            <person name="Petersen M."/>
            <person name="Berrin J.G."/>
            <person name="Delaux P.M."/>
            <person name="Dal Grande F."/>
            <person name="Keller J."/>
        </authorList>
    </citation>
    <scope>NUCLEOTIDE SEQUENCE [LARGE SCALE GENOMIC DNA]</scope>
    <source>
        <strain evidence="7 8">SAG 216-7</strain>
    </source>
</reference>
<feature type="compositionally biased region" description="Polar residues" evidence="4">
    <location>
        <begin position="28"/>
        <end position="38"/>
    </location>
</feature>
<feature type="compositionally biased region" description="Low complexity" evidence="4">
    <location>
        <begin position="327"/>
        <end position="362"/>
    </location>
</feature>
<keyword evidence="5" id="KW-1133">Transmembrane helix</keyword>
<feature type="transmembrane region" description="Helical" evidence="5">
    <location>
        <begin position="284"/>
        <end position="304"/>
    </location>
</feature>
<dbReference type="PANTHER" id="PTHR46158:SF1">
    <property type="entry name" value="RING_U-BOX SUPERFAMILY PROTEIN"/>
    <property type="match status" value="1"/>
</dbReference>
<organism evidence="7 8">
    <name type="scientific">Coccomyxa subellipsoidea</name>
    <dbReference type="NCBI Taxonomy" id="248742"/>
    <lineage>
        <taxon>Eukaryota</taxon>
        <taxon>Viridiplantae</taxon>
        <taxon>Chlorophyta</taxon>
        <taxon>core chlorophytes</taxon>
        <taxon>Trebouxiophyceae</taxon>
        <taxon>Trebouxiophyceae incertae sedis</taxon>
        <taxon>Coccomyxaceae</taxon>
        <taxon>Coccomyxa</taxon>
    </lineage>
</organism>
<evidence type="ECO:0000256" key="2">
    <source>
        <dbReference type="ARBA" id="ARBA00022771"/>
    </source>
</evidence>
<accession>A0ABR2Z0G8</accession>
<keyword evidence="5" id="KW-0472">Membrane</keyword>
<dbReference type="InterPro" id="IPR011016">
    <property type="entry name" value="Znf_RING-CH"/>
</dbReference>
<dbReference type="SUPFAM" id="SSF57850">
    <property type="entry name" value="RING/U-box"/>
    <property type="match status" value="1"/>
</dbReference>
<dbReference type="Gene3D" id="3.30.40.10">
    <property type="entry name" value="Zinc/RING finger domain, C3HC4 (zinc finger)"/>
    <property type="match status" value="1"/>
</dbReference>
<evidence type="ECO:0000256" key="4">
    <source>
        <dbReference type="SAM" id="MobiDB-lite"/>
    </source>
</evidence>
<evidence type="ECO:0000259" key="6">
    <source>
        <dbReference type="PROSITE" id="PS51292"/>
    </source>
</evidence>
<dbReference type="PROSITE" id="PS51292">
    <property type="entry name" value="ZF_RING_CH"/>
    <property type="match status" value="1"/>
</dbReference>
<keyword evidence="8" id="KW-1185">Reference proteome</keyword>
<comment type="caution">
    <text evidence="7">The sequence shown here is derived from an EMBL/GenBank/DDBJ whole genome shotgun (WGS) entry which is preliminary data.</text>
</comment>
<evidence type="ECO:0000313" key="8">
    <source>
        <dbReference type="Proteomes" id="UP001491310"/>
    </source>
</evidence>
<feature type="region of interest" description="Disordered" evidence="4">
    <location>
        <begin position="319"/>
        <end position="396"/>
    </location>
</feature>
<proteinExistence type="predicted"/>
<keyword evidence="3" id="KW-0862">Zinc</keyword>
<evidence type="ECO:0000256" key="3">
    <source>
        <dbReference type="ARBA" id="ARBA00022833"/>
    </source>
</evidence>
<dbReference type="PANTHER" id="PTHR46158">
    <property type="entry name" value="OS02G0165000 PROTEIN"/>
    <property type="match status" value="1"/>
</dbReference>
<feature type="region of interest" description="Disordered" evidence="4">
    <location>
        <begin position="1"/>
        <end position="119"/>
    </location>
</feature>
<dbReference type="InterPro" id="IPR013083">
    <property type="entry name" value="Znf_RING/FYVE/PHD"/>
</dbReference>
<protein>
    <recommendedName>
        <fullName evidence="6">RING-CH-type domain-containing protein</fullName>
    </recommendedName>
</protein>
<evidence type="ECO:0000313" key="7">
    <source>
        <dbReference type="EMBL" id="KAK9917471.1"/>
    </source>
</evidence>
<sequence>MSQAHGAVSASPDSDPLLRSQPGVLQRAAQTLSRTGVSSGFWRSFGWRRDRDSDHPSATTAPQDIETGHGPRLNENAGGDVDVPGGQEGPHPSAGLEEVLDEGETGSGRANGGSPDSASAATHLLSLFGRRSSSIPRGGSPMKRSASGTQPMCLICLENLTAEDFECGEAMSLDCQCRGELALRHRTCAEKWSRVKGDRVCDVCKSIINNLPEVMPPAPGTDAGSDAGNSLFDDMDDRNHTHPLHGAFAADQMPGSADIVFDCIRVTWVAMIICILFFEMNLATALWTGLVVGIAYTMFARAMYRQQLAMLQREMLREHQQHLPAQGSPSGGSPRSPRALNEVAAPPEAGGPADEAASAVSDSDADEARDIPQAEAGNANAQHRPEQANPPQIVVQ</sequence>
<dbReference type="Pfam" id="PF12906">
    <property type="entry name" value="RINGv"/>
    <property type="match status" value="1"/>
</dbReference>
<dbReference type="Proteomes" id="UP001491310">
    <property type="component" value="Unassembled WGS sequence"/>
</dbReference>
<keyword evidence="1" id="KW-0479">Metal-binding</keyword>
<evidence type="ECO:0000256" key="5">
    <source>
        <dbReference type="SAM" id="Phobius"/>
    </source>
</evidence>
<keyword evidence="5" id="KW-0812">Transmembrane</keyword>
<evidence type="ECO:0000256" key="1">
    <source>
        <dbReference type="ARBA" id="ARBA00022723"/>
    </source>
</evidence>
<dbReference type="EMBL" id="JALJOT010000002">
    <property type="protein sequence ID" value="KAK9917471.1"/>
    <property type="molecule type" value="Genomic_DNA"/>
</dbReference>
<keyword evidence="2" id="KW-0863">Zinc-finger</keyword>
<name>A0ABR2Z0G8_9CHLO</name>
<feature type="domain" description="RING-CH-type" evidence="6">
    <location>
        <begin position="145"/>
        <end position="211"/>
    </location>
</feature>